<comment type="caution">
    <text evidence="2">The sequence shown here is derived from an EMBL/GenBank/DDBJ whole genome shotgun (WGS) entry which is preliminary data.</text>
</comment>
<dbReference type="RefSeq" id="WP_356958301.1">
    <property type="nucleotide sequence ID" value="NZ_JBEYBD010000012.1"/>
</dbReference>
<dbReference type="InterPro" id="IPR050266">
    <property type="entry name" value="AB_hydrolase_sf"/>
</dbReference>
<organism evidence="2 3">
    <name type="scientific">Nocardia rhamnosiphila</name>
    <dbReference type="NCBI Taxonomy" id="426716"/>
    <lineage>
        <taxon>Bacteria</taxon>
        <taxon>Bacillati</taxon>
        <taxon>Actinomycetota</taxon>
        <taxon>Actinomycetes</taxon>
        <taxon>Mycobacteriales</taxon>
        <taxon>Nocardiaceae</taxon>
        <taxon>Nocardia</taxon>
    </lineage>
</organism>
<evidence type="ECO:0000259" key="1">
    <source>
        <dbReference type="Pfam" id="PF00561"/>
    </source>
</evidence>
<accession>A0ABV2WU66</accession>
<evidence type="ECO:0000313" key="2">
    <source>
        <dbReference type="EMBL" id="MEU1954436.1"/>
    </source>
</evidence>
<evidence type="ECO:0000313" key="3">
    <source>
        <dbReference type="Proteomes" id="UP001550628"/>
    </source>
</evidence>
<dbReference type="PRINTS" id="PR00111">
    <property type="entry name" value="ABHYDROLASE"/>
</dbReference>
<protein>
    <submittedName>
        <fullName evidence="2">Alpha/beta fold hydrolase</fullName>
    </submittedName>
</protein>
<dbReference type="PANTHER" id="PTHR43798">
    <property type="entry name" value="MONOACYLGLYCEROL LIPASE"/>
    <property type="match status" value="1"/>
</dbReference>
<dbReference type="Proteomes" id="UP001550628">
    <property type="component" value="Unassembled WGS sequence"/>
</dbReference>
<dbReference type="GO" id="GO:0016787">
    <property type="term" value="F:hydrolase activity"/>
    <property type="evidence" value="ECO:0007669"/>
    <property type="project" value="UniProtKB-KW"/>
</dbReference>
<dbReference type="SUPFAM" id="SSF53474">
    <property type="entry name" value="alpha/beta-Hydrolases"/>
    <property type="match status" value="1"/>
</dbReference>
<feature type="domain" description="AB hydrolase-1" evidence="1">
    <location>
        <begin position="24"/>
        <end position="254"/>
    </location>
</feature>
<dbReference type="InterPro" id="IPR000639">
    <property type="entry name" value="Epox_hydrolase-like"/>
</dbReference>
<gene>
    <name evidence="2" type="ORF">ABZ510_21545</name>
</gene>
<dbReference type="InterPro" id="IPR000073">
    <property type="entry name" value="AB_hydrolase_1"/>
</dbReference>
<dbReference type="EMBL" id="JBEYBF010000015">
    <property type="protein sequence ID" value="MEU1954436.1"/>
    <property type="molecule type" value="Genomic_DNA"/>
</dbReference>
<dbReference type="InterPro" id="IPR029058">
    <property type="entry name" value="AB_hydrolase_fold"/>
</dbReference>
<keyword evidence="3" id="KW-1185">Reference proteome</keyword>
<name>A0ABV2WU66_9NOCA</name>
<dbReference type="Pfam" id="PF00561">
    <property type="entry name" value="Abhydrolase_1"/>
    <property type="match status" value="1"/>
</dbReference>
<dbReference type="Gene3D" id="3.40.50.1820">
    <property type="entry name" value="alpha/beta hydrolase"/>
    <property type="match status" value="1"/>
</dbReference>
<keyword evidence="2" id="KW-0378">Hydrolase</keyword>
<sequence length="274" mass="29464">MSEADRDIPTGLGTLHVRITGTGPAMLLWPSLLMDHALWDGQVAYFSPRFTTVTIDPPGHGASTPLDRPFTFGECARALLQVLDTLEIDRAHIVGNSWGAMIGTTFAALYPERVLTAVLMNGTASPAGPRQRLEYGALLALARVLGGFRGPLVHAALAAFLGPETMRSRPQVVEQVRRTVRANNIGSAAHAVRSVVVRRPDQREVAAAIRTPTLVIGGRQDATFPPAEVEEMARAIPDAELSFLEDAAHLVALEVPDAVNALVDDFLRRHAPHG</sequence>
<dbReference type="PRINTS" id="PR00412">
    <property type="entry name" value="EPOXHYDRLASE"/>
</dbReference>
<reference evidence="2 3" key="1">
    <citation type="submission" date="2024-06" db="EMBL/GenBank/DDBJ databases">
        <title>The Natural Products Discovery Center: Release of the First 8490 Sequenced Strains for Exploring Actinobacteria Biosynthetic Diversity.</title>
        <authorList>
            <person name="Kalkreuter E."/>
            <person name="Kautsar S.A."/>
            <person name="Yang D."/>
            <person name="Bader C.D."/>
            <person name="Teijaro C.N."/>
            <person name="Fluegel L."/>
            <person name="Davis C.M."/>
            <person name="Simpson J.R."/>
            <person name="Lauterbach L."/>
            <person name="Steele A.D."/>
            <person name="Gui C."/>
            <person name="Meng S."/>
            <person name="Li G."/>
            <person name="Viehrig K."/>
            <person name="Ye F."/>
            <person name="Su P."/>
            <person name="Kiefer A.F."/>
            <person name="Nichols A."/>
            <person name="Cepeda A.J."/>
            <person name="Yan W."/>
            <person name="Fan B."/>
            <person name="Jiang Y."/>
            <person name="Adhikari A."/>
            <person name="Zheng C.-J."/>
            <person name="Schuster L."/>
            <person name="Cowan T.M."/>
            <person name="Smanski M.J."/>
            <person name="Chevrette M.G."/>
            <person name="De Carvalho L.P.S."/>
            <person name="Shen B."/>
        </authorList>
    </citation>
    <scope>NUCLEOTIDE SEQUENCE [LARGE SCALE GENOMIC DNA]</scope>
    <source>
        <strain evidence="2 3">NPDC019708</strain>
    </source>
</reference>
<proteinExistence type="predicted"/>